<comment type="caution">
    <text evidence="1">The sequence shown here is derived from an EMBL/GenBank/DDBJ whole genome shotgun (WGS) entry which is preliminary data.</text>
</comment>
<name>A0A1A9LDP5_9FLAO</name>
<evidence type="ECO:0000313" key="2">
    <source>
        <dbReference type="Proteomes" id="UP000077552"/>
    </source>
</evidence>
<dbReference type="EMBL" id="LXIE01000023">
    <property type="protein sequence ID" value="OAD91076.1"/>
    <property type="molecule type" value="Genomic_DNA"/>
</dbReference>
<accession>A0A1A9LDP5</accession>
<sequence>MSTYFSSYRCCFWVRLFWAFSETHLFFIKENSKGKSSFRHGNTGNLKGNKLVLCEGIQPKDYSKKRKIISKEPDYKKQLLPVFKFVSISKYVWDCCLIPTRF</sequence>
<gene>
    <name evidence="1" type="ORF">A7A78_04475</name>
</gene>
<organism evidence="1 2">
    <name type="scientific">Aequorivita soesokkakensis</name>
    <dbReference type="NCBI Taxonomy" id="1385699"/>
    <lineage>
        <taxon>Bacteria</taxon>
        <taxon>Pseudomonadati</taxon>
        <taxon>Bacteroidota</taxon>
        <taxon>Flavobacteriia</taxon>
        <taxon>Flavobacteriales</taxon>
        <taxon>Flavobacteriaceae</taxon>
        <taxon>Aequorivita</taxon>
    </lineage>
</organism>
<dbReference type="Proteomes" id="UP000077552">
    <property type="component" value="Unassembled WGS sequence"/>
</dbReference>
<keyword evidence="2" id="KW-1185">Reference proteome</keyword>
<reference evidence="1 2" key="1">
    <citation type="submission" date="2016-05" db="EMBL/GenBank/DDBJ databases">
        <title>Genome sequencing of Vitellibacter soesokkakensis RSSK-12.</title>
        <authorList>
            <person name="Thevarajoo S."/>
            <person name="Selvaratnam C."/>
            <person name="Goh K.M."/>
            <person name="Chan K.-G."/>
            <person name="Chong C.S."/>
        </authorList>
    </citation>
    <scope>NUCLEOTIDE SEQUENCE [LARGE SCALE GENOMIC DNA]</scope>
    <source>
        <strain evidence="1 2">RSSK-12</strain>
    </source>
</reference>
<proteinExistence type="predicted"/>
<protein>
    <submittedName>
        <fullName evidence="1">Uncharacterized protein</fullName>
    </submittedName>
</protein>
<evidence type="ECO:0000313" key="1">
    <source>
        <dbReference type="EMBL" id="OAD91076.1"/>
    </source>
</evidence>
<dbReference type="AlphaFoldDB" id="A0A1A9LDP5"/>